<dbReference type="InterPro" id="IPR050879">
    <property type="entry name" value="Acyltransferase_3"/>
</dbReference>
<dbReference type="EMBL" id="BAABWN010000003">
    <property type="protein sequence ID" value="GAA6167525.1"/>
    <property type="molecule type" value="Genomic_DNA"/>
</dbReference>
<protein>
    <recommendedName>
        <fullName evidence="6">Acyltransferase</fullName>
    </recommendedName>
</protein>
<feature type="transmembrane region" description="Helical" evidence="1">
    <location>
        <begin position="293"/>
        <end position="314"/>
    </location>
</feature>
<keyword evidence="1" id="KW-0812">Transmembrane</keyword>
<feature type="transmembrane region" description="Helical" evidence="1">
    <location>
        <begin position="20"/>
        <end position="35"/>
    </location>
</feature>
<dbReference type="Proteomes" id="UP001465153">
    <property type="component" value="Unassembled WGS sequence"/>
</dbReference>
<evidence type="ECO:0000313" key="5">
    <source>
        <dbReference type="Proteomes" id="UP001465153"/>
    </source>
</evidence>
<feature type="domain" description="SGNH" evidence="3">
    <location>
        <begin position="424"/>
        <end position="638"/>
    </location>
</feature>
<reference evidence="4 5" key="1">
    <citation type="submission" date="2024-04" db="EMBL/GenBank/DDBJ databases">
        <title>Draft genome sequence of Sessilibacter corallicola NBRC 116591.</title>
        <authorList>
            <person name="Miyakawa T."/>
            <person name="Kusuya Y."/>
            <person name="Miura T."/>
        </authorList>
    </citation>
    <scope>NUCLEOTIDE SEQUENCE [LARGE SCALE GENOMIC DNA]</scope>
    <source>
        <strain evidence="4 5">KU-00831-HH</strain>
    </source>
</reference>
<dbReference type="Pfam" id="PF01757">
    <property type="entry name" value="Acyl_transf_3"/>
    <property type="match status" value="1"/>
</dbReference>
<feature type="domain" description="Acyltransferase 3" evidence="2">
    <location>
        <begin position="16"/>
        <end position="342"/>
    </location>
</feature>
<keyword evidence="1" id="KW-1133">Transmembrane helix</keyword>
<comment type="caution">
    <text evidence="4">The sequence shown here is derived from an EMBL/GenBank/DDBJ whole genome shotgun (WGS) entry which is preliminary data.</text>
</comment>
<feature type="transmembrane region" description="Helical" evidence="1">
    <location>
        <begin position="320"/>
        <end position="340"/>
    </location>
</feature>
<organism evidence="4 5">
    <name type="scientific">Sessilibacter corallicola</name>
    <dbReference type="NCBI Taxonomy" id="2904075"/>
    <lineage>
        <taxon>Bacteria</taxon>
        <taxon>Pseudomonadati</taxon>
        <taxon>Pseudomonadota</taxon>
        <taxon>Gammaproteobacteria</taxon>
        <taxon>Cellvibrionales</taxon>
        <taxon>Cellvibrionaceae</taxon>
        <taxon>Sessilibacter</taxon>
    </lineage>
</organism>
<feature type="transmembrane region" description="Helical" evidence="1">
    <location>
        <begin position="360"/>
        <end position="377"/>
    </location>
</feature>
<feature type="transmembrane region" description="Helical" evidence="1">
    <location>
        <begin position="175"/>
        <end position="193"/>
    </location>
</feature>
<feature type="transmembrane region" description="Helical" evidence="1">
    <location>
        <begin position="151"/>
        <end position="168"/>
    </location>
</feature>
<accession>A0ABQ0A790</accession>
<evidence type="ECO:0000256" key="1">
    <source>
        <dbReference type="SAM" id="Phobius"/>
    </source>
</evidence>
<evidence type="ECO:0000313" key="4">
    <source>
        <dbReference type="EMBL" id="GAA6167525.1"/>
    </source>
</evidence>
<feature type="transmembrane region" description="Helical" evidence="1">
    <location>
        <begin position="41"/>
        <end position="61"/>
    </location>
</feature>
<feature type="transmembrane region" description="Helical" evidence="1">
    <location>
        <begin position="199"/>
        <end position="217"/>
    </location>
</feature>
<dbReference type="RefSeq" id="WP_353302128.1">
    <property type="nucleotide sequence ID" value="NZ_BAABWN010000003.1"/>
</dbReference>
<sequence length="657" mass="75335">MSSVKDTIPRRDYQSELDGIRALALIIVLIYHTGFELFSGGYLGVDVFFVLSGYLITNIVISQFDNKKFDYADFFERRARRIFPALYIVLLVSTIPAWFLLVPPDMVSFVNSQSSAAAFLSNIFFWRESNYFDTSSELKPLLHTWSLGVEFQFYLIYPIYIGLAYRLFPKYIFQTTAFLFLMSLALSHWGAMVKPTPNYYLLPTRAWELLYGALVALWHIKHRDRKDFTISKSKADLITLIGLLLVITPVFYFTTETPFPSAYALIPTTGTALIIIFSKHASIFYKVLTLKPLTYLGLVSYSAYLWHQPIYAFIRQLEDYLSGIGVWVAAFFSTIILASLTYHLIENPFRSRSKISTRSFYSTTATALVGLFGFSIFTNTTNGFENRFHLPENLQAQYELPTSDNGWCFYSIDTNRELPLGAAGTQCSIGKKQGFEYQGLLVGDSTAGHFEPFWDEVGEQINAKISSITTNWCYPSLTDNFTWSKDTPAFDQCLFNRQYVKEHAKDFDFIVLSGLWMQLKSENRLSEVDELLNYLIKDLNKKVIIMAQAPMFDRVSILKSIYMQHNPKIIDKDIDAQEINKNFNLLADNNTNLYFITREELFADNSQDIPKLTREGLPYSLDGIHLSIYGSVKAAETFLGNHRQSNLEKFISEQIIN</sequence>
<keyword evidence="1" id="KW-0472">Membrane</keyword>
<proteinExistence type="predicted"/>
<gene>
    <name evidence="4" type="ORF">NBRC116591_13350</name>
</gene>
<evidence type="ECO:0000259" key="2">
    <source>
        <dbReference type="Pfam" id="PF01757"/>
    </source>
</evidence>
<feature type="transmembrane region" description="Helical" evidence="1">
    <location>
        <begin position="82"/>
        <end position="101"/>
    </location>
</feature>
<dbReference type="InterPro" id="IPR043968">
    <property type="entry name" value="SGNH"/>
</dbReference>
<evidence type="ECO:0000259" key="3">
    <source>
        <dbReference type="Pfam" id="PF19040"/>
    </source>
</evidence>
<feature type="transmembrane region" description="Helical" evidence="1">
    <location>
        <begin position="237"/>
        <end position="255"/>
    </location>
</feature>
<keyword evidence="5" id="KW-1185">Reference proteome</keyword>
<dbReference type="Pfam" id="PF19040">
    <property type="entry name" value="SGNH"/>
    <property type="match status" value="1"/>
</dbReference>
<dbReference type="PANTHER" id="PTHR23028">
    <property type="entry name" value="ACETYLTRANSFERASE"/>
    <property type="match status" value="1"/>
</dbReference>
<feature type="transmembrane region" description="Helical" evidence="1">
    <location>
        <begin position="261"/>
        <end position="281"/>
    </location>
</feature>
<dbReference type="InterPro" id="IPR002656">
    <property type="entry name" value="Acyl_transf_3_dom"/>
</dbReference>
<dbReference type="PANTHER" id="PTHR23028:SF53">
    <property type="entry name" value="ACYL_TRANSF_3 DOMAIN-CONTAINING PROTEIN"/>
    <property type="match status" value="1"/>
</dbReference>
<evidence type="ECO:0008006" key="6">
    <source>
        <dbReference type="Google" id="ProtNLM"/>
    </source>
</evidence>
<name>A0ABQ0A790_9GAMM</name>